<keyword evidence="2" id="KW-1185">Reference proteome</keyword>
<dbReference type="Proteomes" id="UP000320300">
    <property type="component" value="Unassembled WGS sequence"/>
</dbReference>
<evidence type="ECO:0000313" key="2">
    <source>
        <dbReference type="Proteomes" id="UP000320300"/>
    </source>
</evidence>
<reference evidence="1 2" key="1">
    <citation type="submission" date="2017-05" db="EMBL/GenBank/DDBJ databases">
        <authorList>
            <person name="Varghese N."/>
            <person name="Submissions S."/>
        </authorList>
    </citation>
    <scope>NUCLEOTIDE SEQUENCE [LARGE SCALE GENOMIC DNA]</scope>
    <source>
        <strain evidence="1 2">DSM 19036</strain>
    </source>
</reference>
<proteinExistence type="predicted"/>
<dbReference type="EMBL" id="FXTN01000006">
    <property type="protein sequence ID" value="SMO73228.1"/>
    <property type="molecule type" value="Genomic_DNA"/>
</dbReference>
<sequence length="32" mass="3619">MAHLLLIGQYFNPTMTVNFPDLAGNYAVQYSE</sequence>
<dbReference type="AlphaFoldDB" id="A0A521DNL6"/>
<evidence type="ECO:0000313" key="1">
    <source>
        <dbReference type="EMBL" id="SMO73228.1"/>
    </source>
</evidence>
<protein>
    <submittedName>
        <fullName evidence="1">Uncharacterized protein</fullName>
    </submittedName>
</protein>
<organism evidence="1 2">
    <name type="scientific">Pedobacter westerhofensis</name>
    <dbReference type="NCBI Taxonomy" id="425512"/>
    <lineage>
        <taxon>Bacteria</taxon>
        <taxon>Pseudomonadati</taxon>
        <taxon>Bacteroidota</taxon>
        <taxon>Sphingobacteriia</taxon>
        <taxon>Sphingobacteriales</taxon>
        <taxon>Sphingobacteriaceae</taxon>
        <taxon>Pedobacter</taxon>
    </lineage>
</organism>
<accession>A0A521DNL6</accession>
<gene>
    <name evidence="1" type="ORF">SAMN06265348_10634</name>
</gene>
<name>A0A521DNL6_9SPHI</name>